<sequence length="90" mass="9649">GGEAEAVIQHLCALSGFHSLLNAPVTFWTPECPNHALLLQGSQLSPKKARLHGTRPSLYSSLNKALVQTGPSGSLHSPRALWLLRLSLSL</sequence>
<reference evidence="1" key="1">
    <citation type="submission" date="2025-05" db="UniProtKB">
        <authorList>
            <consortium name="Ensembl"/>
        </authorList>
    </citation>
    <scope>IDENTIFICATION</scope>
</reference>
<evidence type="ECO:0000313" key="2">
    <source>
        <dbReference type="Proteomes" id="UP000694419"/>
    </source>
</evidence>
<accession>A0A8C3JJE2</accession>
<dbReference type="Ensembl" id="ENSCPGT00000012162.1">
    <property type="protein sequence ID" value="ENSCPGP00000011093.1"/>
    <property type="gene ID" value="ENSCPGG00000007911.1"/>
</dbReference>
<name>A0A8C3JJE2_9CHAR</name>
<protein>
    <submittedName>
        <fullName evidence="1">Uncharacterized protein</fullName>
    </submittedName>
</protein>
<keyword evidence="2" id="KW-1185">Reference proteome</keyword>
<organism evidence="1 2">
    <name type="scientific">Calidris pygmaea</name>
    <name type="common">Spoon-billed sandpiper</name>
    <dbReference type="NCBI Taxonomy" id="425635"/>
    <lineage>
        <taxon>Eukaryota</taxon>
        <taxon>Metazoa</taxon>
        <taxon>Chordata</taxon>
        <taxon>Craniata</taxon>
        <taxon>Vertebrata</taxon>
        <taxon>Euteleostomi</taxon>
        <taxon>Archelosauria</taxon>
        <taxon>Archosauria</taxon>
        <taxon>Dinosauria</taxon>
        <taxon>Saurischia</taxon>
        <taxon>Theropoda</taxon>
        <taxon>Coelurosauria</taxon>
        <taxon>Aves</taxon>
        <taxon>Neognathae</taxon>
        <taxon>Neoaves</taxon>
        <taxon>Charadriiformes</taxon>
        <taxon>Scolopacidae</taxon>
        <taxon>Calidris</taxon>
    </lineage>
</organism>
<dbReference type="Proteomes" id="UP000694419">
    <property type="component" value="Unplaced"/>
</dbReference>
<evidence type="ECO:0000313" key="1">
    <source>
        <dbReference type="Ensembl" id="ENSCPGP00000006643.1"/>
    </source>
</evidence>
<dbReference type="AlphaFoldDB" id="A0A8C3JJE2"/>
<proteinExistence type="predicted"/>
<dbReference type="Ensembl" id="ENSCPGT00000007306.1">
    <property type="protein sequence ID" value="ENSCPGP00000006643.1"/>
    <property type="gene ID" value="ENSCPGG00000004759.1"/>
</dbReference>